<dbReference type="GeneID" id="93309906"/>
<keyword evidence="3" id="KW-0732">Signal</keyword>
<dbReference type="InterPro" id="IPR036937">
    <property type="entry name" value="Adhesion_dom_fimbrial_sf"/>
</dbReference>
<reference evidence="6 7" key="1">
    <citation type="journal article" date="2012" name="J. Bacteriol.">
        <title>Complete genome sequence of Enterobacter aerogenes KCTC 2190.</title>
        <authorList>
            <person name="Shin S.H."/>
            <person name="Kim S."/>
            <person name="Kim J.Y."/>
            <person name="Lee S."/>
            <person name="Um Y."/>
            <person name="Oh M.K."/>
            <person name="Kim Y.R."/>
            <person name="Lee J."/>
            <person name="Yang K.S."/>
        </authorList>
    </citation>
    <scope>NUCLEOTIDE SEQUENCE [LARGE SCALE GENOMIC DNA]</scope>
    <source>
        <strain evidence="6 7">KCTC 2190</strain>
    </source>
</reference>
<dbReference type="Gene3D" id="2.60.40.1090">
    <property type="entry name" value="Fimbrial-type adhesion domain"/>
    <property type="match status" value="1"/>
</dbReference>
<dbReference type="GO" id="GO:0043709">
    <property type="term" value="P:cell adhesion involved in single-species biofilm formation"/>
    <property type="evidence" value="ECO:0007669"/>
    <property type="project" value="TreeGrafter"/>
</dbReference>
<evidence type="ECO:0000256" key="1">
    <source>
        <dbReference type="ARBA" id="ARBA00004561"/>
    </source>
</evidence>
<dbReference type="PANTHER" id="PTHR33420:SF12">
    <property type="entry name" value="FIMBRIN-LIKE PROTEIN FIMI-RELATED"/>
    <property type="match status" value="1"/>
</dbReference>
<evidence type="ECO:0000256" key="3">
    <source>
        <dbReference type="ARBA" id="ARBA00022729"/>
    </source>
</evidence>
<dbReference type="GO" id="GO:0009289">
    <property type="term" value="C:pilus"/>
    <property type="evidence" value="ECO:0007669"/>
    <property type="project" value="UniProtKB-SubCell"/>
</dbReference>
<dbReference type="InterPro" id="IPR050263">
    <property type="entry name" value="Bact_Fimbrial_Adh_Pro"/>
</dbReference>
<evidence type="ECO:0000256" key="2">
    <source>
        <dbReference type="ARBA" id="ARBA00006671"/>
    </source>
</evidence>
<keyword evidence="7" id="KW-1185">Reference proteome</keyword>
<dbReference type="OrthoDB" id="6625840at2"/>
<protein>
    <submittedName>
        <fullName evidence="6">Fimbrial morphology</fullName>
    </submittedName>
</protein>
<evidence type="ECO:0000259" key="5">
    <source>
        <dbReference type="Pfam" id="PF00419"/>
    </source>
</evidence>
<dbReference type="Pfam" id="PF00419">
    <property type="entry name" value="Fimbrial"/>
    <property type="match status" value="1"/>
</dbReference>
<proteinExistence type="inferred from homology"/>
<gene>
    <name evidence="6" type="ordered locus">EAE_08610</name>
</gene>
<dbReference type="PATRIC" id="fig|1028307.3.peg.1716"/>
<feature type="domain" description="Fimbrial-type adhesion" evidence="5">
    <location>
        <begin position="41"/>
        <end position="189"/>
    </location>
</feature>
<dbReference type="eggNOG" id="COG3539">
    <property type="taxonomic scope" value="Bacteria"/>
</dbReference>
<evidence type="ECO:0000256" key="4">
    <source>
        <dbReference type="ARBA" id="ARBA00023263"/>
    </source>
</evidence>
<sequence>MGDVKNIGGILICLLGYLICGLFVISPPVFAYEDSSTLNFNVSGNIEEPSCNVEIKPSTTIDLGTVSYQTLTGKAGSSGESTPVKLEFSNCSAGISTVTLSFSGSYFDDAHASIYKNYQTGSDGASGVGMQLLSQADNQPLGPNDRYVYTFDDSAGSHTFNMIARMYSPYGKISAGIVGFTATFDVTYK</sequence>
<dbReference type="AlphaFoldDB" id="A0A0H3FPM2"/>
<dbReference type="KEGG" id="eae:EAE_08610"/>
<dbReference type="HOGENOM" id="CLU_088965_6_2_6"/>
<dbReference type="SUPFAM" id="SSF49401">
    <property type="entry name" value="Bacterial adhesins"/>
    <property type="match status" value="1"/>
</dbReference>
<dbReference type="Proteomes" id="UP000008881">
    <property type="component" value="Chromosome"/>
</dbReference>
<accession>A0A0H3FPM2</accession>
<keyword evidence="4" id="KW-0281">Fimbrium</keyword>
<comment type="similarity">
    <text evidence="2">Belongs to the fimbrial protein family.</text>
</comment>
<dbReference type="EMBL" id="CP002824">
    <property type="protein sequence ID" value="AEG96646.1"/>
    <property type="molecule type" value="Genomic_DNA"/>
</dbReference>
<organism evidence="6 7">
    <name type="scientific">Klebsiella aerogenes (strain ATCC 13048 / DSM 30053 / CCUG 1429 / JCM 1235 / KCTC 2190 / NBRC 13534 / NCIMB 10102 / NCTC 10006 / CDC 819-56)</name>
    <name type="common">Enterobacter aerogenes</name>
    <dbReference type="NCBI Taxonomy" id="1028307"/>
    <lineage>
        <taxon>Bacteria</taxon>
        <taxon>Pseudomonadati</taxon>
        <taxon>Pseudomonadota</taxon>
        <taxon>Gammaproteobacteria</taxon>
        <taxon>Enterobacterales</taxon>
        <taxon>Enterobacteriaceae</taxon>
        <taxon>Klebsiella/Raoultella group</taxon>
        <taxon>Klebsiella</taxon>
    </lineage>
</organism>
<dbReference type="RefSeq" id="WP_015704065.1">
    <property type="nucleotide sequence ID" value="NC_015663.1"/>
</dbReference>
<evidence type="ECO:0000313" key="7">
    <source>
        <dbReference type="Proteomes" id="UP000008881"/>
    </source>
</evidence>
<dbReference type="InterPro" id="IPR000259">
    <property type="entry name" value="Adhesion_dom_fimbrial"/>
</dbReference>
<comment type="subcellular location">
    <subcellularLocation>
        <location evidence="1">Fimbrium</location>
    </subcellularLocation>
</comment>
<dbReference type="InterPro" id="IPR008966">
    <property type="entry name" value="Adhesion_dom_sf"/>
</dbReference>
<evidence type="ECO:0000313" key="6">
    <source>
        <dbReference type="EMBL" id="AEG96646.1"/>
    </source>
</evidence>
<dbReference type="PANTHER" id="PTHR33420">
    <property type="entry name" value="FIMBRIAL SUBUNIT ELFA-RELATED"/>
    <property type="match status" value="1"/>
</dbReference>
<name>A0A0H3FPM2_KLEAK</name>